<dbReference type="SUPFAM" id="SSF47473">
    <property type="entry name" value="EF-hand"/>
    <property type="match status" value="2"/>
</dbReference>
<keyword evidence="19" id="KW-1185">Reference proteome</keyword>
<comment type="catalytic activity">
    <reaction evidence="13">
        <text>L-seryl-[protein] + ATP = O-phospho-L-seryl-[protein] + ADP + H(+)</text>
        <dbReference type="Rhea" id="RHEA:17989"/>
        <dbReference type="Rhea" id="RHEA-COMP:9863"/>
        <dbReference type="Rhea" id="RHEA-COMP:11604"/>
        <dbReference type="ChEBI" id="CHEBI:15378"/>
        <dbReference type="ChEBI" id="CHEBI:29999"/>
        <dbReference type="ChEBI" id="CHEBI:30616"/>
        <dbReference type="ChEBI" id="CHEBI:83421"/>
        <dbReference type="ChEBI" id="CHEBI:456216"/>
        <dbReference type="EC" id="2.7.11.1"/>
    </reaction>
</comment>
<evidence type="ECO:0000256" key="5">
    <source>
        <dbReference type="ARBA" id="ARBA00022723"/>
    </source>
</evidence>
<dbReference type="Pfam" id="PF13202">
    <property type="entry name" value="EF-hand_5"/>
    <property type="match status" value="1"/>
</dbReference>
<dbReference type="VEuPathDB" id="ToxoDB:EMWEY_00027720"/>
<dbReference type="Gene3D" id="1.10.510.10">
    <property type="entry name" value="Transferase(Phosphotransferase) domain 1"/>
    <property type="match status" value="1"/>
</dbReference>
<evidence type="ECO:0000256" key="1">
    <source>
        <dbReference type="ARBA" id="ARBA00001946"/>
    </source>
</evidence>
<feature type="compositionally biased region" description="Low complexity" evidence="15">
    <location>
        <begin position="750"/>
        <end position="760"/>
    </location>
</feature>
<dbReference type="AlphaFoldDB" id="U6M7E3"/>
<evidence type="ECO:0000256" key="7">
    <source>
        <dbReference type="ARBA" id="ARBA00022741"/>
    </source>
</evidence>
<dbReference type="GO" id="GO:0005509">
    <property type="term" value="F:calcium ion binding"/>
    <property type="evidence" value="ECO:0007669"/>
    <property type="project" value="InterPro"/>
</dbReference>
<dbReference type="GO" id="GO:0005524">
    <property type="term" value="F:ATP binding"/>
    <property type="evidence" value="ECO:0007669"/>
    <property type="project" value="UniProtKB-UniRule"/>
</dbReference>
<keyword evidence="8 18" id="KW-0418">Kinase</keyword>
<dbReference type="Gene3D" id="3.30.200.20">
    <property type="entry name" value="Phosphorylase Kinase, domain 1"/>
    <property type="match status" value="1"/>
</dbReference>
<dbReference type="InterPro" id="IPR050205">
    <property type="entry name" value="CDPK_Ser/Thr_kinases"/>
</dbReference>
<feature type="compositionally biased region" description="Basic residues" evidence="15">
    <location>
        <begin position="1025"/>
        <end position="1041"/>
    </location>
</feature>
<keyword evidence="4" id="KW-0808">Transferase</keyword>
<feature type="domain" description="Protein kinase" evidence="16">
    <location>
        <begin position="184"/>
        <end position="426"/>
    </location>
</feature>
<dbReference type="CDD" id="cd05117">
    <property type="entry name" value="STKc_CAMK"/>
    <property type="match status" value="1"/>
</dbReference>
<dbReference type="SMART" id="SM00220">
    <property type="entry name" value="S_TKc"/>
    <property type="match status" value="1"/>
</dbReference>
<feature type="region of interest" description="Disordered" evidence="15">
    <location>
        <begin position="828"/>
        <end position="899"/>
    </location>
</feature>
<dbReference type="EMBL" id="HG721342">
    <property type="protein sequence ID" value="CDJ60122.1"/>
    <property type="molecule type" value="Genomic_DNA"/>
</dbReference>
<evidence type="ECO:0000256" key="12">
    <source>
        <dbReference type="ARBA" id="ARBA00047899"/>
    </source>
</evidence>
<dbReference type="InterPro" id="IPR000719">
    <property type="entry name" value="Prot_kinase_dom"/>
</dbReference>
<proteinExistence type="inferred from homology"/>
<gene>
    <name evidence="18" type="ORF">EMWEY_00027720</name>
</gene>
<protein>
    <recommendedName>
        <fullName evidence="2">non-specific serine/threonine protein kinase</fullName>
        <ecNumber evidence="2">2.7.11.1</ecNumber>
    </recommendedName>
</protein>
<dbReference type="InterPro" id="IPR011009">
    <property type="entry name" value="Kinase-like_dom_sf"/>
</dbReference>
<keyword evidence="5" id="KW-0479">Metal-binding</keyword>
<dbReference type="EC" id="2.7.11.1" evidence="2"/>
<evidence type="ECO:0000313" key="19">
    <source>
        <dbReference type="Proteomes" id="UP000030763"/>
    </source>
</evidence>
<dbReference type="Gene3D" id="1.10.238.10">
    <property type="entry name" value="EF-hand"/>
    <property type="match status" value="3"/>
</dbReference>
<comment type="cofactor">
    <cofactor evidence="1">
        <name>Mg(2+)</name>
        <dbReference type="ChEBI" id="CHEBI:18420"/>
    </cofactor>
</comment>
<feature type="region of interest" description="Disordered" evidence="15">
    <location>
        <begin position="1021"/>
        <end position="1041"/>
    </location>
</feature>
<reference evidence="18" key="2">
    <citation type="submission" date="2013-10" db="EMBL/GenBank/DDBJ databases">
        <authorList>
            <person name="Aslett M."/>
        </authorList>
    </citation>
    <scope>NUCLEOTIDE SEQUENCE [LARGE SCALE GENOMIC DNA]</scope>
    <source>
        <strain evidence="18">Weybridge</strain>
    </source>
</reference>
<dbReference type="Pfam" id="PF13499">
    <property type="entry name" value="EF-hand_7"/>
    <property type="match status" value="2"/>
</dbReference>
<feature type="compositionally biased region" description="Basic and acidic residues" evidence="15">
    <location>
        <begin position="887"/>
        <end position="899"/>
    </location>
</feature>
<feature type="domain" description="EF-hand" evidence="17">
    <location>
        <begin position="470"/>
        <end position="505"/>
    </location>
</feature>
<dbReference type="GO" id="GO:0004674">
    <property type="term" value="F:protein serine/threonine kinase activity"/>
    <property type="evidence" value="ECO:0007669"/>
    <property type="project" value="UniProtKB-KW"/>
</dbReference>
<evidence type="ECO:0000256" key="8">
    <source>
        <dbReference type="ARBA" id="ARBA00022777"/>
    </source>
</evidence>
<dbReference type="PROSITE" id="PS50011">
    <property type="entry name" value="PROTEIN_KINASE_DOM"/>
    <property type="match status" value="1"/>
</dbReference>
<dbReference type="PROSITE" id="PS50222">
    <property type="entry name" value="EF_HAND_2"/>
    <property type="match status" value="3"/>
</dbReference>
<evidence type="ECO:0000256" key="15">
    <source>
        <dbReference type="SAM" id="MobiDB-lite"/>
    </source>
</evidence>
<dbReference type="PROSITE" id="PS00108">
    <property type="entry name" value="PROTEIN_KINASE_ST"/>
    <property type="match status" value="1"/>
</dbReference>
<feature type="compositionally biased region" description="Polar residues" evidence="15">
    <location>
        <begin position="767"/>
        <end position="778"/>
    </location>
</feature>
<dbReference type="GeneID" id="25336758"/>
<dbReference type="InterPro" id="IPR017441">
    <property type="entry name" value="Protein_kinase_ATP_BS"/>
</dbReference>
<feature type="region of interest" description="Disordered" evidence="15">
    <location>
        <begin position="648"/>
        <end position="807"/>
    </location>
</feature>
<feature type="compositionally biased region" description="Polar residues" evidence="15">
    <location>
        <begin position="652"/>
        <end position="663"/>
    </location>
</feature>
<evidence type="ECO:0000256" key="13">
    <source>
        <dbReference type="ARBA" id="ARBA00048679"/>
    </source>
</evidence>
<dbReference type="PANTHER" id="PTHR24349">
    <property type="entry name" value="SERINE/THREONINE-PROTEIN KINASE"/>
    <property type="match status" value="1"/>
</dbReference>
<dbReference type="InterPro" id="IPR008271">
    <property type="entry name" value="Ser/Thr_kinase_AS"/>
</dbReference>
<sequence length="1107" mass="124626">MEDRRSRPQLQGPLLQGPGEKAVATVAAAAAAAAAAKDAAAAAANPKLPRRPPGPSPELIRRKLEQVMSSREVFRRSASASFRQFDSRNCGHLRFSEVAALVSRLCVNLQLPPVDEKALRQIFNAFDSSGRGFLELEDFCRMYWEILSRVREKYYPEKTMKVRRSLFVGRRNLAQTGLAITDLFTFVKKLGSGSFGDVHRVIEKSSGLERVIKTINRDRSQVPREQIEAEIEVLKSLDHPNIIKIFEVFEDYHNVYIVMETCEGGELLQRLVDAESRGSALTEKSVSVIMRQLMNALAYFHSKHVAHKDLKPENILFQDKSPDSPIKVIDFGTALYMAPEVFMRNVSLKCDVWSAGVVMYFLLTGCLPFTGASIEEVKYKVCNCEPHYSRECAHLTKEAVSLIKWMLVKPEQDRPTATEVLKHPWFKQADLKDIQISPIICENMKKYMRQSHLKNALVNLMVHQLNVTGPQIRQINEIFRKLDKDGDGTISHCELTEGLAQVGLPQWDINRIIQSIDVDDSGNVSYTACYSWKESELNVIWTAFQKMDKDGDGKISVPEFEAVLGGDDYRLVPKDTIKALVAQIDKNGDGQFLATPHEEYRCCDLRVLATRSSSCRLPLTCLYDAHCIAIVYLPSPIRRSLLVTGPVKMRQRQPTNSKAFESSSEPHENPGEPEDTGSRNSRNNSPRPGGRQDTDYTPGGMPAGQQRGLPPLPRTQQQGSAAAFVPERNRRTNKKKPTLPERLRNVNIEPSQSVSQPSQHQSRKNSFKPNEANTSNTHVEAHEDYPSSHFQPYSSDEQNHADSQKREFLSSLEYPAWQAYEKGEPYDCVERARKQQESSVPQRPSGLRQIPGHGIGQVASHDAGSETRQVSGQRVEEVLTNNSGDSAGHEDDRASDHNMDDAELPLGNIGLQDSNGVLTRTTTQVQGQTSVQILRRSSAHTIGHSWGPVPGHGIGQVPAHHSTSEIVGHGGRHVPRRGMGAPNADETSYPRHRFNPPQEAHHVQSYQPQHVRKYPPPMDDQQHFHGPRSQHGHPYKRGHQHQPYRMHHHFPQQYWRPMFVAPFNRGTVQQNRPQNRRAFQFDCSTPAFVPQFPGNRQLELDILAQTP</sequence>
<comment type="catalytic activity">
    <reaction evidence="12">
        <text>L-threonyl-[protein] + ATP = O-phospho-L-threonyl-[protein] + ADP + H(+)</text>
        <dbReference type="Rhea" id="RHEA:46608"/>
        <dbReference type="Rhea" id="RHEA-COMP:11060"/>
        <dbReference type="Rhea" id="RHEA-COMP:11605"/>
        <dbReference type="ChEBI" id="CHEBI:15378"/>
        <dbReference type="ChEBI" id="CHEBI:30013"/>
        <dbReference type="ChEBI" id="CHEBI:30616"/>
        <dbReference type="ChEBI" id="CHEBI:61977"/>
        <dbReference type="ChEBI" id="CHEBI:456216"/>
        <dbReference type="EC" id="2.7.11.1"/>
    </reaction>
</comment>
<reference evidence="18" key="1">
    <citation type="submission" date="2013-10" db="EMBL/GenBank/DDBJ databases">
        <title>Genomic analysis of the causative agents of coccidiosis in chickens.</title>
        <authorList>
            <person name="Reid A.J."/>
            <person name="Blake D."/>
            <person name="Billington K."/>
            <person name="Browne H."/>
            <person name="Dunn M."/>
            <person name="Hung S."/>
            <person name="Kawahara F."/>
            <person name="Miranda-Saavedra D."/>
            <person name="Mourier T."/>
            <person name="Nagra H."/>
            <person name="Otto T.D."/>
            <person name="Rawlings N."/>
            <person name="Sanchez A."/>
            <person name="Sanders M."/>
            <person name="Subramaniam C."/>
            <person name="Tay Y."/>
            <person name="Dear P."/>
            <person name="Doerig C."/>
            <person name="Gruber A."/>
            <person name="Parkinson J."/>
            <person name="Shirley M."/>
            <person name="Wan K.L."/>
            <person name="Berriman M."/>
            <person name="Tomley F."/>
            <person name="Pain A."/>
        </authorList>
    </citation>
    <scope>NUCLEOTIDE SEQUENCE [LARGE SCALE GENOMIC DNA]</scope>
    <source>
        <strain evidence="18">Weybridge</strain>
    </source>
</reference>
<keyword evidence="9" id="KW-0106">Calcium</keyword>
<name>U6M7E3_EIMMA</name>
<dbReference type="OrthoDB" id="424326at2759"/>
<keyword evidence="7 14" id="KW-0547">Nucleotide-binding</keyword>
<evidence type="ECO:0000259" key="17">
    <source>
        <dbReference type="PROSITE" id="PS50222"/>
    </source>
</evidence>
<dbReference type="Proteomes" id="UP000030763">
    <property type="component" value="Unassembled WGS sequence"/>
</dbReference>
<feature type="domain" description="EF-hand" evidence="17">
    <location>
        <begin position="114"/>
        <end position="149"/>
    </location>
</feature>
<keyword evidence="10 14" id="KW-0067">ATP-binding</keyword>
<feature type="domain" description="EF-hand" evidence="17">
    <location>
        <begin position="535"/>
        <end position="570"/>
    </location>
</feature>
<dbReference type="InterPro" id="IPR011992">
    <property type="entry name" value="EF-hand-dom_pair"/>
</dbReference>
<evidence type="ECO:0000259" key="16">
    <source>
        <dbReference type="PROSITE" id="PS50011"/>
    </source>
</evidence>
<evidence type="ECO:0000256" key="6">
    <source>
        <dbReference type="ARBA" id="ARBA00022737"/>
    </source>
</evidence>
<feature type="region of interest" description="Disordered" evidence="15">
    <location>
        <begin position="968"/>
        <end position="987"/>
    </location>
</feature>
<dbReference type="SMART" id="SM00054">
    <property type="entry name" value="EFh"/>
    <property type="match status" value="4"/>
</dbReference>
<dbReference type="PROSITE" id="PS00107">
    <property type="entry name" value="PROTEIN_KINASE_ATP"/>
    <property type="match status" value="1"/>
</dbReference>
<evidence type="ECO:0000256" key="3">
    <source>
        <dbReference type="ARBA" id="ARBA00022527"/>
    </source>
</evidence>
<evidence type="ECO:0000256" key="2">
    <source>
        <dbReference type="ARBA" id="ARBA00012513"/>
    </source>
</evidence>
<keyword evidence="6" id="KW-0677">Repeat</keyword>
<evidence type="ECO:0000256" key="11">
    <source>
        <dbReference type="ARBA" id="ARBA00024334"/>
    </source>
</evidence>
<dbReference type="SUPFAM" id="SSF56112">
    <property type="entry name" value="Protein kinase-like (PK-like)"/>
    <property type="match status" value="1"/>
</dbReference>
<dbReference type="InterPro" id="IPR018247">
    <property type="entry name" value="EF_Hand_1_Ca_BS"/>
</dbReference>
<evidence type="ECO:0000256" key="14">
    <source>
        <dbReference type="PROSITE-ProRule" id="PRU10141"/>
    </source>
</evidence>
<feature type="compositionally biased region" description="Basic and acidic residues" evidence="15">
    <location>
        <begin position="797"/>
        <end position="807"/>
    </location>
</feature>
<comment type="similarity">
    <text evidence="11">Belongs to the protein kinase superfamily. Ser/Thr protein kinase family. CDPK subfamily.</text>
</comment>
<dbReference type="FunFam" id="3.30.200.20:FF:000315">
    <property type="entry name" value="Calcium-dependent protein kinase 3"/>
    <property type="match status" value="1"/>
</dbReference>
<accession>U6M7E3</accession>
<evidence type="ECO:0000313" key="18">
    <source>
        <dbReference type="EMBL" id="CDJ60122.1"/>
    </source>
</evidence>
<dbReference type="PROSITE" id="PS00018">
    <property type="entry name" value="EF_HAND_1"/>
    <property type="match status" value="2"/>
</dbReference>
<evidence type="ECO:0000256" key="9">
    <source>
        <dbReference type="ARBA" id="ARBA00022837"/>
    </source>
</evidence>
<dbReference type="RefSeq" id="XP_013336767.1">
    <property type="nucleotide sequence ID" value="XM_013481313.1"/>
</dbReference>
<dbReference type="Pfam" id="PF00069">
    <property type="entry name" value="Pkinase"/>
    <property type="match status" value="1"/>
</dbReference>
<organism evidence="18 19">
    <name type="scientific">Eimeria maxima</name>
    <name type="common">Coccidian parasite</name>
    <dbReference type="NCBI Taxonomy" id="5804"/>
    <lineage>
        <taxon>Eukaryota</taxon>
        <taxon>Sar</taxon>
        <taxon>Alveolata</taxon>
        <taxon>Apicomplexa</taxon>
        <taxon>Conoidasida</taxon>
        <taxon>Coccidia</taxon>
        <taxon>Eucoccidiorida</taxon>
        <taxon>Eimeriorina</taxon>
        <taxon>Eimeriidae</taxon>
        <taxon>Eimeria</taxon>
    </lineage>
</organism>
<evidence type="ECO:0000256" key="10">
    <source>
        <dbReference type="ARBA" id="ARBA00022840"/>
    </source>
</evidence>
<evidence type="ECO:0000256" key="4">
    <source>
        <dbReference type="ARBA" id="ARBA00022679"/>
    </source>
</evidence>
<keyword evidence="3" id="KW-0723">Serine/threonine-protein kinase</keyword>
<feature type="binding site" evidence="14">
    <location>
        <position position="213"/>
    </location>
    <ligand>
        <name>ATP</name>
        <dbReference type="ChEBI" id="CHEBI:30616"/>
    </ligand>
</feature>
<dbReference type="InterPro" id="IPR002048">
    <property type="entry name" value="EF_hand_dom"/>
</dbReference>